<evidence type="ECO:0008006" key="4">
    <source>
        <dbReference type="Google" id="ProtNLM"/>
    </source>
</evidence>
<protein>
    <recommendedName>
        <fullName evidence="4">LGFP repeat-containing protein</fullName>
    </recommendedName>
</protein>
<dbReference type="AlphaFoldDB" id="A0A427YF33"/>
<reference evidence="2 3" key="1">
    <citation type="submission" date="2018-11" db="EMBL/GenBank/DDBJ databases">
        <title>Genome sequence of Saitozyma podzolica DSM 27192.</title>
        <authorList>
            <person name="Aliyu H."/>
            <person name="Gorte O."/>
            <person name="Ochsenreither K."/>
        </authorList>
    </citation>
    <scope>NUCLEOTIDE SEQUENCE [LARGE SCALE GENOMIC DNA]</scope>
    <source>
        <strain evidence="2 3">DSM 27192</strain>
    </source>
</reference>
<feature type="compositionally biased region" description="Polar residues" evidence="1">
    <location>
        <begin position="17"/>
        <end position="28"/>
    </location>
</feature>
<feature type="region of interest" description="Disordered" evidence="1">
    <location>
        <begin position="1"/>
        <end position="30"/>
    </location>
</feature>
<comment type="caution">
    <text evidence="2">The sequence shown here is derived from an EMBL/GenBank/DDBJ whole genome shotgun (WGS) entry which is preliminary data.</text>
</comment>
<organism evidence="2 3">
    <name type="scientific">Saitozyma podzolica</name>
    <dbReference type="NCBI Taxonomy" id="1890683"/>
    <lineage>
        <taxon>Eukaryota</taxon>
        <taxon>Fungi</taxon>
        <taxon>Dikarya</taxon>
        <taxon>Basidiomycota</taxon>
        <taxon>Agaricomycotina</taxon>
        <taxon>Tremellomycetes</taxon>
        <taxon>Tremellales</taxon>
        <taxon>Trimorphomycetaceae</taxon>
        <taxon>Saitozyma</taxon>
    </lineage>
</organism>
<dbReference type="InterPro" id="IPR013207">
    <property type="entry name" value="LGFP"/>
</dbReference>
<dbReference type="OrthoDB" id="5411468at2759"/>
<dbReference type="EMBL" id="RSCD01000013">
    <property type="protein sequence ID" value="RSH89698.1"/>
    <property type="molecule type" value="Genomic_DNA"/>
</dbReference>
<evidence type="ECO:0000313" key="3">
    <source>
        <dbReference type="Proteomes" id="UP000279259"/>
    </source>
</evidence>
<proteinExistence type="predicted"/>
<evidence type="ECO:0000313" key="2">
    <source>
        <dbReference type="EMBL" id="RSH89698.1"/>
    </source>
</evidence>
<gene>
    <name evidence="2" type="ORF">EHS25_002249</name>
</gene>
<name>A0A427YF33_9TREE</name>
<sequence>MSSEDGAQENGYLLIGTSGQDAGPSSMSEAVADPVADGVTEADVNNQGQHGVEATDAVVTPAAEGPQESPAVPFEMTVRNVALIRILATVESFQPGEFNNAHPIGARVNPDGLNDAALLQESAEQGFSLQFENASFFWHPTDRDKPHVLYNATIDKWTANLWMGHPLSDPTNCRGGFYTQFQKERARIYVNESLNDPNLVYGLILRKWLALGADRAFLGLPNTDELGTPEGRGRFNHFTGGSIYWVPEAGAWSVRGAIKKWASLGWETGHLRYPVTDGCTTPDGIGRFKHSQGGSIYWHPNAGAWTIFGAIKDKWATLGWETGYLRYPVTDELTTPHGRGRYNHLQGGSIYWLPEIGAWSVRGAIRDKWESLGWETGLLGYPLTDECTTPDGVGRYNHFEGGSIYWHPGLGAWSVYGAIKVKWAELEWETSHDLGYPKSDEQPTGNYGGRYQDFQRGWIYWSAVTGSTTVVKVDVNSRLPWYLEHTFRSGIPIGGHSNVTMHRDGTINLDGKVAQRGHHQA</sequence>
<evidence type="ECO:0000256" key="1">
    <source>
        <dbReference type="SAM" id="MobiDB-lite"/>
    </source>
</evidence>
<keyword evidence="3" id="KW-1185">Reference proteome</keyword>
<accession>A0A427YF33</accession>
<dbReference type="Pfam" id="PF08310">
    <property type="entry name" value="LGFP"/>
    <property type="match status" value="5"/>
</dbReference>
<dbReference type="Proteomes" id="UP000279259">
    <property type="component" value="Unassembled WGS sequence"/>
</dbReference>